<feature type="transmembrane region" description="Helical" evidence="6">
    <location>
        <begin position="136"/>
        <end position="153"/>
    </location>
</feature>
<feature type="region of interest" description="Disordered" evidence="5">
    <location>
        <begin position="1"/>
        <end position="20"/>
    </location>
</feature>
<comment type="subcellular location">
    <subcellularLocation>
        <location evidence="1">Membrane</location>
        <topology evidence="1">Multi-pass membrane protein</topology>
    </subcellularLocation>
</comment>
<evidence type="ECO:0000256" key="4">
    <source>
        <dbReference type="ARBA" id="ARBA00023136"/>
    </source>
</evidence>
<dbReference type="GO" id="GO:0016020">
    <property type="term" value="C:membrane"/>
    <property type="evidence" value="ECO:0007669"/>
    <property type="project" value="UniProtKB-SubCell"/>
</dbReference>
<evidence type="ECO:0000256" key="6">
    <source>
        <dbReference type="SAM" id="Phobius"/>
    </source>
</evidence>
<evidence type="ECO:0000259" key="7">
    <source>
        <dbReference type="Pfam" id="PF24456"/>
    </source>
</evidence>
<dbReference type="EMBL" id="LR783046">
    <property type="protein sequence ID" value="CAB3222944.1"/>
    <property type="molecule type" value="mRNA"/>
</dbReference>
<dbReference type="InterPro" id="IPR052114">
    <property type="entry name" value="ER_autophagy_membrane_reg"/>
</dbReference>
<feature type="compositionally biased region" description="Low complexity" evidence="5">
    <location>
        <begin position="10"/>
        <end position="20"/>
    </location>
</feature>
<gene>
    <name evidence="8" type="primary">Arl6ip1-002</name>
</gene>
<keyword evidence="4 6" id="KW-0472">Membrane</keyword>
<accession>A0A6F9D7E5</accession>
<feature type="transmembrane region" description="Helical" evidence="6">
    <location>
        <begin position="160"/>
        <end position="180"/>
    </location>
</feature>
<evidence type="ECO:0000256" key="5">
    <source>
        <dbReference type="SAM" id="MobiDB-lite"/>
    </source>
</evidence>
<evidence type="ECO:0000313" key="8">
    <source>
        <dbReference type="EMBL" id="CAB3222944.1"/>
    </source>
</evidence>
<evidence type="ECO:0000256" key="2">
    <source>
        <dbReference type="ARBA" id="ARBA00022692"/>
    </source>
</evidence>
<dbReference type="InterPro" id="IPR057282">
    <property type="entry name" value="RETREG1-3-like_RHD"/>
</dbReference>
<keyword evidence="3 6" id="KW-1133">Transmembrane helix</keyword>
<dbReference type="Pfam" id="PF24456">
    <property type="entry name" value="RHD_RETREG1-3"/>
    <property type="match status" value="1"/>
</dbReference>
<reference evidence="8" key="1">
    <citation type="submission" date="2020-04" db="EMBL/GenBank/DDBJ databases">
        <authorList>
            <person name="Neveu A P."/>
        </authorList>
    </citation>
    <scope>NUCLEOTIDE SEQUENCE</scope>
    <source>
        <tissue evidence="8">Whole embryo</tissue>
    </source>
</reference>
<dbReference type="GO" id="GO:0005783">
    <property type="term" value="C:endoplasmic reticulum"/>
    <property type="evidence" value="ECO:0007669"/>
    <property type="project" value="UniProtKB-ARBA"/>
</dbReference>
<protein>
    <submittedName>
        <fullName evidence="8">ADP-ribosylation factor-like protein 6-interacting protein 1</fullName>
    </submittedName>
</protein>
<name>A0A6F9D7E5_9ASCI</name>
<keyword evidence="2 6" id="KW-0812">Transmembrane</keyword>
<dbReference type="AlphaFoldDB" id="A0A6F9D7E5"/>
<organism evidence="8">
    <name type="scientific">Phallusia mammillata</name>
    <dbReference type="NCBI Taxonomy" id="59560"/>
    <lineage>
        <taxon>Eukaryota</taxon>
        <taxon>Metazoa</taxon>
        <taxon>Chordata</taxon>
        <taxon>Tunicata</taxon>
        <taxon>Ascidiacea</taxon>
        <taxon>Phlebobranchia</taxon>
        <taxon>Ascidiidae</taxon>
        <taxon>Phallusia</taxon>
    </lineage>
</organism>
<dbReference type="PANTHER" id="PTHR20952">
    <property type="entry name" value="ADP-RIBOSYLATION-LIKE FACTOR 6-INTERACTING PROTEIN"/>
    <property type="match status" value="1"/>
</dbReference>
<evidence type="ECO:0000256" key="3">
    <source>
        <dbReference type="ARBA" id="ARBA00022989"/>
    </source>
</evidence>
<dbReference type="PANTHER" id="PTHR20952:SF0">
    <property type="entry name" value="ADP-RIBOSYLATION FACTOR-LIKE PROTEIN 6-INTERACTING PROTEIN 1"/>
    <property type="match status" value="1"/>
</dbReference>
<proteinExistence type="evidence at transcript level"/>
<feature type="transmembrane region" description="Helical" evidence="6">
    <location>
        <begin position="75"/>
        <end position="93"/>
    </location>
</feature>
<evidence type="ECO:0000256" key="1">
    <source>
        <dbReference type="ARBA" id="ARBA00004141"/>
    </source>
</evidence>
<sequence length="197" mass="22010">MDSFESNVASGDFGSSSKSVKSNFKSWREIIVVASKLLKWEKPFYPGIVIGVITLKFLVIWYLDPSLITGLSMMMMMICILDYVMPFVSPLIFPETYWNGEKEKEYSNACKAIGEARSTVRNSLGSLFKLKDTNPWLYVAVSTVALSTLAWLGNQMHNLMLTYFIVLIIASLPGLAHHGLLAKGANAVGRFGKKRRD</sequence>
<feature type="domain" description="RETREG1-3/ARL6IP-like N-terminal reticulon-homology" evidence="7">
    <location>
        <begin position="27"/>
        <end position="183"/>
    </location>
</feature>
<dbReference type="CDD" id="cd22559">
    <property type="entry name" value="Arl6IP1"/>
    <property type="match status" value="1"/>
</dbReference>
<feature type="transmembrane region" description="Helical" evidence="6">
    <location>
        <begin position="44"/>
        <end position="63"/>
    </location>
</feature>